<dbReference type="GO" id="GO:0030735">
    <property type="term" value="F:carnosine N-methyltransferase activity"/>
    <property type="evidence" value="ECO:0007669"/>
    <property type="project" value="UniProtKB-EC"/>
</dbReference>
<organism evidence="6 7">
    <name type="scientific">Pachysolen tannophilus NRRL Y-2460</name>
    <dbReference type="NCBI Taxonomy" id="669874"/>
    <lineage>
        <taxon>Eukaryota</taxon>
        <taxon>Fungi</taxon>
        <taxon>Dikarya</taxon>
        <taxon>Ascomycota</taxon>
        <taxon>Saccharomycotina</taxon>
        <taxon>Pichiomycetes</taxon>
        <taxon>Pachysolenaceae</taxon>
        <taxon>Pachysolen</taxon>
    </lineage>
</organism>
<dbReference type="EMBL" id="KV454013">
    <property type="protein sequence ID" value="ODV96027.1"/>
    <property type="molecule type" value="Genomic_DNA"/>
</dbReference>
<keyword evidence="7" id="KW-1185">Reference proteome</keyword>
<dbReference type="OrthoDB" id="978at2759"/>
<keyword evidence="5" id="KW-0949">S-adenosyl-L-methionine</keyword>
<keyword evidence="3" id="KW-0489">Methyltransferase</keyword>
<dbReference type="Gene3D" id="3.40.50.150">
    <property type="entry name" value="Vaccinia Virus protein VP39"/>
    <property type="match status" value="1"/>
</dbReference>
<sequence>MAQQTADDIEEYNALTSVLSSFYEYGNWARRTFLIPRRLKWESLSREEHELLPWFEDHLNYLENCILQNEIFTKNLATTIAGNWQVSTDPTSWHNCKVSDLDKVKSVLNQFVREWSEEGIEERDVSFNKILKECVALYPDLQQRPNLKVLVPGAGLGRLVFEFVKLGFQTQGNEFSYHMLLASNFILNHSYVAHHHNIYPHIHKFSNHAKRINQIRPVSIPDSDPHDINRMSNEGSGIQYDELMSMCAGSFIDLYGPSNLNISETYSGDKSAADFRKLNENNFQIIATCFFLDTATNIIDYLKTIHHSLDPQGYWINFGPFLWHFEDDDSITNEVNKDNQMKPTPLKGLELTREDLIELVKKCGFKFLKYENNIETTYASSKDSLGGYRYECDYWLCQKV</sequence>
<dbReference type="SUPFAM" id="SSF53335">
    <property type="entry name" value="S-adenosyl-L-methionine-dependent methyltransferases"/>
    <property type="match status" value="1"/>
</dbReference>
<name>A0A1E4TWB4_PACTA</name>
<dbReference type="EC" id="2.1.1.22" evidence="2"/>
<evidence type="ECO:0000256" key="5">
    <source>
        <dbReference type="ARBA" id="ARBA00022691"/>
    </source>
</evidence>
<dbReference type="GO" id="GO:0035498">
    <property type="term" value="P:carnosine metabolic process"/>
    <property type="evidence" value="ECO:0007669"/>
    <property type="project" value="EnsemblFungi"/>
</dbReference>
<dbReference type="PANTHER" id="PTHR12303">
    <property type="entry name" value="CARNOSINE N-METHYLTRANSFERASE"/>
    <property type="match status" value="1"/>
</dbReference>
<dbReference type="Proteomes" id="UP000094236">
    <property type="component" value="Unassembled WGS sequence"/>
</dbReference>
<dbReference type="GO" id="GO:0032259">
    <property type="term" value="P:methylation"/>
    <property type="evidence" value="ECO:0007669"/>
    <property type="project" value="UniProtKB-KW"/>
</dbReference>
<accession>A0A1E4TWB4</accession>
<keyword evidence="4" id="KW-0808">Transferase</keyword>
<evidence type="ECO:0000256" key="2">
    <source>
        <dbReference type="ARBA" id="ARBA00012003"/>
    </source>
</evidence>
<dbReference type="InterPro" id="IPR029063">
    <property type="entry name" value="SAM-dependent_MTases_sf"/>
</dbReference>
<comment type="similarity">
    <text evidence="1">Belongs to the carnosine N-methyltransferase family.</text>
</comment>
<proteinExistence type="inferred from homology"/>
<dbReference type="InterPro" id="IPR012901">
    <property type="entry name" value="CARME"/>
</dbReference>
<dbReference type="STRING" id="669874.A0A1E4TWB4"/>
<evidence type="ECO:0000256" key="1">
    <source>
        <dbReference type="ARBA" id="ARBA00010086"/>
    </source>
</evidence>
<dbReference type="PANTHER" id="PTHR12303:SF6">
    <property type="entry name" value="CARNOSINE N-METHYLTRANSFERASE"/>
    <property type="match status" value="1"/>
</dbReference>
<dbReference type="Pfam" id="PF07942">
    <property type="entry name" value="CARME"/>
    <property type="match status" value="1"/>
</dbReference>
<gene>
    <name evidence="6" type="ORF">PACTADRAFT_80101</name>
</gene>
<evidence type="ECO:0000256" key="3">
    <source>
        <dbReference type="ARBA" id="ARBA00022603"/>
    </source>
</evidence>
<evidence type="ECO:0000256" key="4">
    <source>
        <dbReference type="ARBA" id="ARBA00022679"/>
    </source>
</evidence>
<reference evidence="7" key="1">
    <citation type="submission" date="2016-05" db="EMBL/GenBank/DDBJ databases">
        <title>Comparative genomics of biotechnologically important yeasts.</title>
        <authorList>
            <consortium name="DOE Joint Genome Institute"/>
            <person name="Riley R."/>
            <person name="Haridas S."/>
            <person name="Wolfe K.H."/>
            <person name="Lopes M.R."/>
            <person name="Hittinger C.T."/>
            <person name="Goker M."/>
            <person name="Salamov A."/>
            <person name="Wisecaver J."/>
            <person name="Long T.M."/>
            <person name="Aerts A.L."/>
            <person name="Barry K."/>
            <person name="Choi C."/>
            <person name="Clum A."/>
            <person name="Coughlan A.Y."/>
            <person name="Deshpande S."/>
            <person name="Douglass A.P."/>
            <person name="Hanson S.J."/>
            <person name="Klenk H.-P."/>
            <person name="Labutti K."/>
            <person name="Lapidus A."/>
            <person name="Lindquist E."/>
            <person name="Lipzen A."/>
            <person name="Meier-Kolthoff J.P."/>
            <person name="Ohm R.A."/>
            <person name="Otillar R.P."/>
            <person name="Pangilinan J."/>
            <person name="Peng Y."/>
            <person name="Rokas A."/>
            <person name="Rosa C.A."/>
            <person name="Scheuner C."/>
            <person name="Sibirny A.A."/>
            <person name="Slot J.C."/>
            <person name="Stielow J.B."/>
            <person name="Sun H."/>
            <person name="Kurtzman C.P."/>
            <person name="Blackwell M."/>
            <person name="Grigoriev I.V."/>
            <person name="Jeffries T.W."/>
        </authorList>
    </citation>
    <scope>NUCLEOTIDE SEQUENCE [LARGE SCALE GENOMIC DNA]</scope>
    <source>
        <strain evidence="7">NRRL Y-2460</strain>
    </source>
</reference>
<evidence type="ECO:0000313" key="7">
    <source>
        <dbReference type="Proteomes" id="UP000094236"/>
    </source>
</evidence>
<dbReference type="AlphaFoldDB" id="A0A1E4TWB4"/>
<dbReference type="SMART" id="SM01296">
    <property type="entry name" value="N2227"/>
    <property type="match status" value="1"/>
</dbReference>
<evidence type="ECO:0000313" key="6">
    <source>
        <dbReference type="EMBL" id="ODV96027.1"/>
    </source>
</evidence>
<protein>
    <recommendedName>
        <fullName evidence="2">carnosine N-methyltransferase</fullName>
        <ecNumber evidence="2">2.1.1.22</ecNumber>
    </recommendedName>
</protein>